<organism evidence="1 2">
    <name type="scientific">Hungatella hathewayi DSM 13479</name>
    <dbReference type="NCBI Taxonomy" id="566550"/>
    <lineage>
        <taxon>Bacteria</taxon>
        <taxon>Bacillati</taxon>
        <taxon>Bacillota</taxon>
        <taxon>Clostridia</taxon>
        <taxon>Lachnospirales</taxon>
        <taxon>Lachnospiraceae</taxon>
        <taxon>Hungatella</taxon>
    </lineage>
</organism>
<proteinExistence type="predicted"/>
<dbReference type="HOGENOM" id="CLU_3153702_0_0_9"/>
<gene>
    <name evidence="1" type="ORF">CLOSTHATH_03784</name>
</gene>
<reference evidence="1 2" key="1">
    <citation type="submission" date="2010-01" db="EMBL/GenBank/DDBJ databases">
        <authorList>
            <person name="Weinstock G."/>
            <person name="Sodergren E."/>
            <person name="Clifton S."/>
            <person name="Fulton L."/>
            <person name="Fulton B."/>
            <person name="Courtney L."/>
            <person name="Fronick C."/>
            <person name="Harrison M."/>
            <person name="Strong C."/>
            <person name="Farmer C."/>
            <person name="Delahaunty K."/>
            <person name="Markovic C."/>
            <person name="Hall O."/>
            <person name="Minx P."/>
            <person name="Tomlinson C."/>
            <person name="Mitreva M."/>
            <person name="Nelson J."/>
            <person name="Hou S."/>
            <person name="Wollam A."/>
            <person name="Pepin K.H."/>
            <person name="Johnson M."/>
            <person name="Bhonagiri V."/>
            <person name="Nash W.E."/>
            <person name="Warren W."/>
            <person name="Chinwalla A."/>
            <person name="Mardis E.R."/>
            <person name="Wilson R.K."/>
        </authorList>
    </citation>
    <scope>NUCLEOTIDE SEQUENCE [LARGE SCALE GENOMIC DNA]</scope>
    <source>
        <strain evidence="1 2">DSM 13479</strain>
    </source>
</reference>
<dbReference type="Proteomes" id="UP000004968">
    <property type="component" value="Unassembled WGS sequence"/>
</dbReference>
<accession>D3AJJ3</accession>
<evidence type="ECO:0000313" key="1">
    <source>
        <dbReference type="EMBL" id="EFC98004.1"/>
    </source>
</evidence>
<dbReference type="AlphaFoldDB" id="D3AJJ3"/>
<evidence type="ECO:0000313" key="2">
    <source>
        <dbReference type="Proteomes" id="UP000004968"/>
    </source>
</evidence>
<dbReference type="EMBL" id="ACIO01000315">
    <property type="protein sequence ID" value="EFC98004.1"/>
    <property type="molecule type" value="Genomic_DNA"/>
</dbReference>
<protein>
    <submittedName>
        <fullName evidence="1">Uncharacterized protein</fullName>
    </submittedName>
</protein>
<name>D3AJJ3_9FIRM</name>
<sequence>MYVCNAAAEWIMRLALLTGLARTVNTVTIELDIRSFTVCHFHWNYVRK</sequence>
<comment type="caution">
    <text evidence="1">The sequence shown here is derived from an EMBL/GenBank/DDBJ whole genome shotgun (WGS) entry which is preliminary data.</text>
</comment>